<dbReference type="PANTHER" id="PTHR43092">
    <property type="entry name" value="L-CYSTEINE DESULFHYDRASE"/>
    <property type="match status" value="1"/>
</dbReference>
<evidence type="ECO:0000313" key="3">
    <source>
        <dbReference type="Proteomes" id="UP000887565"/>
    </source>
</evidence>
<keyword evidence="3" id="KW-1185">Reference proteome</keyword>
<dbReference type="PANTHER" id="PTHR43092:SF2">
    <property type="entry name" value="HERCYNYLCYSTEINE SULFOXIDE LYASE"/>
    <property type="match status" value="1"/>
</dbReference>
<name>A0A915KZG2_ROMCU</name>
<keyword evidence="1" id="KW-0663">Pyridoxal phosphate</keyword>
<feature type="domain" description="Aminotransferase class V" evidence="2">
    <location>
        <begin position="2"/>
        <end position="305"/>
    </location>
</feature>
<dbReference type="InterPro" id="IPR015421">
    <property type="entry name" value="PyrdxlP-dep_Trfase_major"/>
</dbReference>
<evidence type="ECO:0000313" key="4">
    <source>
        <dbReference type="WBParaSite" id="nRc.2.0.1.t44323-RA"/>
    </source>
</evidence>
<evidence type="ECO:0000259" key="2">
    <source>
        <dbReference type="Pfam" id="PF00266"/>
    </source>
</evidence>
<dbReference type="WBParaSite" id="nRc.2.0.1.t44323-RA">
    <property type="protein sequence ID" value="nRc.2.0.1.t44323-RA"/>
    <property type="gene ID" value="nRc.2.0.1.g44323"/>
</dbReference>
<reference evidence="4" key="1">
    <citation type="submission" date="2022-11" db="UniProtKB">
        <authorList>
            <consortium name="WormBaseParasite"/>
        </authorList>
    </citation>
    <scope>IDENTIFICATION</scope>
</reference>
<dbReference type="AlphaFoldDB" id="A0A915KZG2"/>
<proteinExistence type="predicted"/>
<dbReference type="InterPro" id="IPR015422">
    <property type="entry name" value="PyrdxlP-dep_Trfase_small"/>
</dbReference>
<protein>
    <submittedName>
        <fullName evidence="4">Aminotransferase class V domain-containing protein</fullName>
    </submittedName>
</protein>
<dbReference type="Pfam" id="PF00266">
    <property type="entry name" value="Aminotran_5"/>
    <property type="match status" value="1"/>
</dbReference>
<dbReference type="Gene3D" id="3.40.640.10">
    <property type="entry name" value="Type I PLP-dependent aspartate aminotransferase-like (Major domain)"/>
    <property type="match status" value="1"/>
</dbReference>
<sequence length="341" mass="38269">MAKHMNVRDSKDLAFVPNVSSGINAILRSLKLSSTDVLVHFSEAYGSVKLAIQHVAHSSGAKVVEVPVKFPFSDKDVVDSLEQTLEKHGKNVKLVVVSHISSVPAAIFPVKKLVKMGRERNTAVLVDGAHALGQIEVDLQDLDPDFYVTNCHKGSGIIYVRKNFQATVHPVVISWNYNGGFQAEFNQQGTLDYSAFLTVPAALEFRTKLGDKKIMDYNSQLADYAAKTLSQVWQTDVLRSSTDSPLTLSMVNVRLPFNDSIVVHTVVERLMLSHRTFMATFVEQNKWYARISAQIYNEKSDYDRLAVDVLNMKKLLEFPVTNAYPYCLLTISYEVKFSRLF</sequence>
<dbReference type="Gene3D" id="3.90.1150.10">
    <property type="entry name" value="Aspartate Aminotransferase, domain 1"/>
    <property type="match status" value="1"/>
</dbReference>
<dbReference type="InterPro" id="IPR015424">
    <property type="entry name" value="PyrdxlP-dep_Trfase"/>
</dbReference>
<accession>A0A915KZG2</accession>
<dbReference type="SUPFAM" id="SSF53383">
    <property type="entry name" value="PLP-dependent transferases"/>
    <property type="match status" value="1"/>
</dbReference>
<evidence type="ECO:0000256" key="1">
    <source>
        <dbReference type="ARBA" id="ARBA00022898"/>
    </source>
</evidence>
<dbReference type="InterPro" id="IPR000192">
    <property type="entry name" value="Aminotrans_V_dom"/>
</dbReference>
<organism evidence="3 4">
    <name type="scientific">Romanomermis culicivorax</name>
    <name type="common">Nematode worm</name>
    <dbReference type="NCBI Taxonomy" id="13658"/>
    <lineage>
        <taxon>Eukaryota</taxon>
        <taxon>Metazoa</taxon>
        <taxon>Ecdysozoa</taxon>
        <taxon>Nematoda</taxon>
        <taxon>Enoplea</taxon>
        <taxon>Dorylaimia</taxon>
        <taxon>Mermithida</taxon>
        <taxon>Mermithoidea</taxon>
        <taxon>Mermithidae</taxon>
        <taxon>Romanomermis</taxon>
    </lineage>
</organism>
<dbReference type="Proteomes" id="UP000887565">
    <property type="component" value="Unplaced"/>
</dbReference>